<dbReference type="STRING" id="1605367.AFM12_10690"/>
<feature type="domain" description="N-end rule aminoacyl transferase C-terminal" evidence="1">
    <location>
        <begin position="105"/>
        <end position="197"/>
    </location>
</feature>
<accession>A0A0P7C655</accession>
<evidence type="ECO:0000259" key="1">
    <source>
        <dbReference type="Pfam" id="PF04377"/>
    </source>
</evidence>
<dbReference type="Pfam" id="PF04377">
    <property type="entry name" value="ATE_C"/>
    <property type="match status" value="1"/>
</dbReference>
<sequence>MKIFFSENTVDYSSYTFSYAIYAKREGREDLSPIYDKGFLPYTGNLGLESEVFYLARSLRVDLDNFTDSSENRRVCRQIEPLNVKLEVIEKSDFDLNDPDFKSFCESYIAERIGSENMSVERWNYILASSIGTHILKFYNQEKTMGYILAAVGSDMLHYWFAFFDTEYMKTHSLGKYMMWKAIDWSKSQGLKYVYLGTAYKPAALYKIRDHKALEYWDGTQWNTDTKKLKELCKTDLDPKTADHFKTMGEPNNFLNDL</sequence>
<dbReference type="OrthoDB" id="5182302at2"/>
<keyword evidence="2" id="KW-0808">Transferase</keyword>
<reference evidence="2 3" key="1">
    <citation type="submission" date="2015-07" db="EMBL/GenBank/DDBJ databases">
        <title>The draft genome sequence of Leadbetterella sp. JN14-9.</title>
        <authorList>
            <person name="Liu Y."/>
            <person name="Du J."/>
            <person name="Shao Z."/>
        </authorList>
    </citation>
    <scope>NUCLEOTIDE SEQUENCE [LARGE SCALE GENOMIC DNA]</scope>
    <source>
        <strain evidence="2 3">JN14-9</strain>
    </source>
</reference>
<proteinExistence type="predicted"/>
<keyword evidence="3" id="KW-1185">Reference proteome</keyword>
<dbReference type="InterPro" id="IPR007472">
    <property type="entry name" value="N-end_Aminoacyl_Trfase_C"/>
</dbReference>
<comment type="caution">
    <text evidence="2">The sequence shown here is derived from an EMBL/GenBank/DDBJ whole genome shotgun (WGS) entry which is preliminary data.</text>
</comment>
<gene>
    <name evidence="2" type="ORF">AFM12_10690</name>
</gene>
<evidence type="ECO:0000313" key="3">
    <source>
        <dbReference type="Proteomes" id="UP000050454"/>
    </source>
</evidence>
<protein>
    <submittedName>
        <fullName evidence="2">Arginine-tRNA-protein transferase</fullName>
    </submittedName>
</protein>
<dbReference type="AlphaFoldDB" id="A0A0P7C655"/>
<dbReference type="RefSeq" id="WP_055148015.1">
    <property type="nucleotide sequence ID" value="NZ_JXSZ01000009.1"/>
</dbReference>
<dbReference type="Gene3D" id="3.40.630.30">
    <property type="match status" value="1"/>
</dbReference>
<dbReference type="GO" id="GO:0004057">
    <property type="term" value="F:arginyl-tRNA--protein transferase activity"/>
    <property type="evidence" value="ECO:0007669"/>
    <property type="project" value="InterPro"/>
</dbReference>
<dbReference type="SUPFAM" id="SSF55729">
    <property type="entry name" value="Acyl-CoA N-acyltransferases (Nat)"/>
    <property type="match status" value="1"/>
</dbReference>
<dbReference type="InterPro" id="IPR016181">
    <property type="entry name" value="Acyl_CoA_acyltransferase"/>
</dbReference>
<dbReference type="Proteomes" id="UP000050454">
    <property type="component" value="Unassembled WGS sequence"/>
</dbReference>
<name>A0A0P7C655_9BACT</name>
<organism evidence="2 3">
    <name type="scientific">Jiulongibacter sediminis</name>
    <dbReference type="NCBI Taxonomy" id="1605367"/>
    <lineage>
        <taxon>Bacteria</taxon>
        <taxon>Pseudomonadati</taxon>
        <taxon>Bacteroidota</taxon>
        <taxon>Cytophagia</taxon>
        <taxon>Cytophagales</taxon>
        <taxon>Leadbetterellaceae</taxon>
        <taxon>Jiulongibacter</taxon>
    </lineage>
</organism>
<evidence type="ECO:0000313" key="2">
    <source>
        <dbReference type="EMBL" id="KPM47736.1"/>
    </source>
</evidence>
<dbReference type="EMBL" id="LGTQ01000009">
    <property type="protein sequence ID" value="KPM47736.1"/>
    <property type="molecule type" value="Genomic_DNA"/>
</dbReference>